<dbReference type="Pfam" id="PF05135">
    <property type="entry name" value="Phage_connect_1"/>
    <property type="match status" value="1"/>
</dbReference>
<evidence type="ECO:0000313" key="1">
    <source>
        <dbReference type="EMBL" id="MBF4272939.1"/>
    </source>
</evidence>
<sequence length="102" mass="11384">MSIINLQTAKQYLNVIHDFDDDNLQMLLDAAESEAQEFLDQPLVNLLPEAEDPQIEAKLPGSLILAILMLMQGAYQASPDDAEKLREGAEIKMTPFRIGWGI</sequence>
<accession>A0A1Y0P336</accession>
<evidence type="ECO:0000313" key="4">
    <source>
        <dbReference type="Proteomes" id="UP000726136"/>
    </source>
</evidence>
<dbReference type="NCBIfam" id="TIGR01560">
    <property type="entry name" value="put_DNA_pack"/>
    <property type="match status" value="1"/>
</dbReference>
<proteinExistence type="predicted"/>
<reference evidence="3 4" key="1">
    <citation type="journal article" date="2021" name="PeerJ">
        <title>Analysis of 44 Vibrio anguillarum genomes reveals high genetic diversity.</title>
        <authorList>
            <person name="Hansen M.J."/>
            <person name="Dalsgaard I."/>
        </authorList>
    </citation>
    <scope>NUCLEOTIDE SEQUENCE [LARGE SCALE GENOMIC DNA]</scope>
    <source>
        <strain evidence="2 4">040915-1/1B</strain>
        <strain evidence="1 3">17-16730-2A</strain>
    </source>
</reference>
<name>A0A1Y0P336_VIBAN</name>
<dbReference type="Proteomes" id="UP000726136">
    <property type="component" value="Unassembled WGS sequence"/>
</dbReference>
<dbReference type="InterPro" id="IPR006450">
    <property type="entry name" value="Phage_HK97_gp6-like"/>
</dbReference>
<comment type="caution">
    <text evidence="1">The sequence shown here is derived from an EMBL/GenBank/DDBJ whole genome shotgun (WGS) entry which is preliminary data.</text>
</comment>
<gene>
    <name evidence="1" type="ORF">EAY07_13010</name>
    <name evidence="2" type="ORF">EAY46_29145</name>
</gene>
<protein>
    <submittedName>
        <fullName evidence="1">Phage gp6-like head-tail connector protein</fullName>
    </submittedName>
</protein>
<evidence type="ECO:0000313" key="3">
    <source>
        <dbReference type="Proteomes" id="UP000722957"/>
    </source>
</evidence>
<dbReference type="EMBL" id="RDOM01000033">
    <property type="protein sequence ID" value="MBF4272939.1"/>
    <property type="molecule type" value="Genomic_DNA"/>
</dbReference>
<dbReference type="RefSeq" id="WP_041946978.1">
    <property type="nucleotide sequence ID" value="NZ_CP020534.1"/>
</dbReference>
<dbReference type="Proteomes" id="UP000722957">
    <property type="component" value="Unassembled WGS sequence"/>
</dbReference>
<dbReference type="AlphaFoldDB" id="A0A1Y0P336"/>
<evidence type="ECO:0000313" key="2">
    <source>
        <dbReference type="EMBL" id="MBF4377044.1"/>
    </source>
</evidence>
<organism evidence="1 3">
    <name type="scientific">Vibrio anguillarum</name>
    <name type="common">Listonella anguillarum</name>
    <dbReference type="NCBI Taxonomy" id="55601"/>
    <lineage>
        <taxon>Bacteria</taxon>
        <taxon>Pseudomonadati</taxon>
        <taxon>Pseudomonadota</taxon>
        <taxon>Gammaproteobacteria</taxon>
        <taxon>Vibrionales</taxon>
        <taxon>Vibrionaceae</taxon>
        <taxon>Vibrio</taxon>
    </lineage>
</organism>
<dbReference type="EMBL" id="RDPI01001351">
    <property type="protein sequence ID" value="MBF4377044.1"/>
    <property type="molecule type" value="Genomic_DNA"/>
</dbReference>
<dbReference type="CDD" id="cd08054">
    <property type="entry name" value="gp6"/>
    <property type="match status" value="1"/>
</dbReference>
<keyword evidence="4" id="KW-1185">Reference proteome</keyword>
<dbReference type="KEGG" id="vau:VANGNB10_cI1602c"/>
<dbReference type="Gene3D" id="1.10.3230.30">
    <property type="entry name" value="Phage gp6-like head-tail connector protein"/>
    <property type="match status" value="1"/>
</dbReference>
<dbReference type="InterPro" id="IPR021146">
    <property type="entry name" value="Phage_gp6-like_head-tail"/>
</dbReference>